<gene>
    <name evidence="1" type="ORF">DNU06_04100</name>
</gene>
<dbReference type="Proteomes" id="UP000249248">
    <property type="component" value="Unassembled WGS sequence"/>
</dbReference>
<dbReference type="EMBL" id="QKSB01000002">
    <property type="protein sequence ID" value="PZE17809.1"/>
    <property type="molecule type" value="Genomic_DNA"/>
</dbReference>
<reference evidence="1 2" key="1">
    <citation type="submission" date="2018-06" db="EMBL/GenBank/DDBJ databases">
        <title>The draft genome sequence of Crocinitomix sp. SM1701.</title>
        <authorList>
            <person name="Zhang X."/>
        </authorList>
    </citation>
    <scope>NUCLEOTIDE SEQUENCE [LARGE SCALE GENOMIC DNA]</scope>
    <source>
        <strain evidence="1 2">SM1701</strain>
    </source>
</reference>
<organism evidence="1 2">
    <name type="scientific">Putridiphycobacter roseus</name>
    <dbReference type="NCBI Taxonomy" id="2219161"/>
    <lineage>
        <taxon>Bacteria</taxon>
        <taxon>Pseudomonadati</taxon>
        <taxon>Bacteroidota</taxon>
        <taxon>Flavobacteriia</taxon>
        <taxon>Flavobacteriales</taxon>
        <taxon>Crocinitomicaceae</taxon>
        <taxon>Putridiphycobacter</taxon>
    </lineage>
</organism>
<name>A0A2W1MZZ0_9FLAO</name>
<dbReference type="RefSeq" id="WP_111061960.1">
    <property type="nucleotide sequence ID" value="NZ_JBHUCU010000002.1"/>
</dbReference>
<evidence type="ECO:0000313" key="2">
    <source>
        <dbReference type="Proteomes" id="UP000249248"/>
    </source>
</evidence>
<comment type="caution">
    <text evidence="1">The sequence shown here is derived from an EMBL/GenBank/DDBJ whole genome shotgun (WGS) entry which is preliminary data.</text>
</comment>
<keyword evidence="2" id="KW-1185">Reference proteome</keyword>
<evidence type="ECO:0000313" key="1">
    <source>
        <dbReference type="EMBL" id="PZE17809.1"/>
    </source>
</evidence>
<dbReference type="AlphaFoldDB" id="A0A2W1MZZ0"/>
<protein>
    <submittedName>
        <fullName evidence="1">Uncharacterized protein</fullName>
    </submittedName>
</protein>
<accession>A0A2W1MZZ0</accession>
<proteinExistence type="predicted"/>
<sequence>MTITNDSYHEDICVRVFISAHPSTGISQYYLSDPIFFTYPGEVKVINASPADFSFYIPYGYPTWFTSGNFVWSCVQTVFNTPGYACFSTNSPWTTMLAPFYSGTIVESQLNADGYFNLYGPPGNGPNILWHNANEISLIP</sequence>